<evidence type="ECO:0000313" key="2">
    <source>
        <dbReference type="Proteomes" id="UP000308886"/>
    </source>
</evidence>
<evidence type="ECO:0000313" key="1">
    <source>
        <dbReference type="EMBL" id="TGX82757.1"/>
    </source>
</evidence>
<organism evidence="1 2">
    <name type="scientific">Palleniella muris</name>
    <dbReference type="NCBI Taxonomy" id="3038145"/>
    <lineage>
        <taxon>Bacteria</taxon>
        <taxon>Pseudomonadati</taxon>
        <taxon>Bacteroidota</taxon>
        <taxon>Bacteroidia</taxon>
        <taxon>Bacteroidales</taxon>
        <taxon>Prevotellaceae</taxon>
        <taxon>Palleniella</taxon>
    </lineage>
</organism>
<sequence length="348" mass="40218">MYISKEDKEYLIRELQAELHARLDGGRKNLIVPECIWCGKTGGKLGIYVGPEKNGKVFGMAHCFSCGRTCKDINRFVEEIGRSDLQVKDTAKFTPVEVPEFFNLEEDEIDDELVVVEMPESWKRCFKNPYLKSRGFTTDDYAYFPVGTTRGLNFKFDDYVVFPIYDDGDIVGYVSRHVWSKQDIDEYNDKAKRNNKYQIRRYNNSIENDFVKLLYNYDSIIEDETDTVILVEGIFDVIALTRKLDLYDNHRIVAVCTFGKKISDAQIYKLQSKGVHDIIIGYDTDASDAINVAADKLNEYFDNVMIAKLVGEGKDWDDANFWDIYDTFSESLFTPIEYKLSNVDGKIR</sequence>
<comment type="caution">
    <text evidence="1">The sequence shown here is derived from an EMBL/GenBank/DDBJ whole genome shotgun (WGS) entry which is preliminary data.</text>
</comment>
<accession>A0AC61QSC5</accession>
<name>A0AC61QSC5_9BACT</name>
<gene>
    <name evidence="1" type="ORF">E5358_05310</name>
</gene>
<keyword evidence="2" id="KW-1185">Reference proteome</keyword>
<protein>
    <submittedName>
        <fullName evidence="1">Uncharacterized protein</fullName>
    </submittedName>
</protein>
<proteinExistence type="predicted"/>
<dbReference type="EMBL" id="SRZC01000007">
    <property type="protein sequence ID" value="TGX82757.1"/>
    <property type="molecule type" value="Genomic_DNA"/>
</dbReference>
<dbReference type="Proteomes" id="UP000308886">
    <property type="component" value="Unassembled WGS sequence"/>
</dbReference>
<reference evidence="1" key="1">
    <citation type="submission" date="2019-04" db="EMBL/GenBank/DDBJ databases">
        <title>Microbes associate with the intestines of laboratory mice.</title>
        <authorList>
            <person name="Navarre W."/>
            <person name="Wong E."/>
            <person name="Huang K."/>
            <person name="Tropini C."/>
            <person name="Ng K."/>
            <person name="Yu B."/>
        </authorList>
    </citation>
    <scope>NUCLEOTIDE SEQUENCE</scope>
    <source>
        <strain evidence="1">NM73_A23</strain>
    </source>
</reference>